<evidence type="ECO:0000313" key="5">
    <source>
        <dbReference type="Proteomes" id="UP001442364"/>
    </source>
</evidence>
<sequence>MNNKEKILQATIQAFNQKGLKFTMDDIASILAMSKKTIYTIFKDKNTLFMEMVDYLFDTIKESESEIIEDNTLSTIEKIRRILGVMPESYKDIDLRQLYMLKGKFPEIYRHVEERLENGWETTIKLLEQGIEEEVIRPVNVLMFKMMMEASIEQFFQRDILIRAGMTYTQGLDEIVGILLDGVAVKESH</sequence>
<dbReference type="EMBL" id="JBBMER010000005">
    <property type="protein sequence ID" value="MEQ2379879.1"/>
    <property type="molecule type" value="Genomic_DNA"/>
</dbReference>
<dbReference type="Gene3D" id="1.10.357.10">
    <property type="entry name" value="Tetracycline Repressor, domain 2"/>
    <property type="match status" value="1"/>
</dbReference>
<name>A0ABV1BYC8_9FIRM</name>
<reference evidence="4 5" key="1">
    <citation type="submission" date="2024-03" db="EMBL/GenBank/DDBJ databases">
        <title>Human intestinal bacterial collection.</title>
        <authorList>
            <person name="Pauvert C."/>
            <person name="Hitch T.C.A."/>
            <person name="Clavel T."/>
        </authorList>
    </citation>
    <scope>NUCLEOTIDE SEQUENCE [LARGE SCALE GENOMIC DNA]</scope>
    <source>
        <strain evidence="4 5">CLA-AA-H255</strain>
    </source>
</reference>
<dbReference type="SUPFAM" id="SSF48498">
    <property type="entry name" value="Tetracyclin repressor-like, C-terminal domain"/>
    <property type="match status" value="1"/>
</dbReference>
<evidence type="ECO:0000259" key="3">
    <source>
        <dbReference type="PROSITE" id="PS50977"/>
    </source>
</evidence>
<organism evidence="4 5">
    <name type="scientific">[Lactobacillus] rogosae</name>
    <dbReference type="NCBI Taxonomy" id="706562"/>
    <lineage>
        <taxon>Bacteria</taxon>
        <taxon>Bacillati</taxon>
        <taxon>Bacillota</taxon>
        <taxon>Clostridia</taxon>
        <taxon>Lachnospirales</taxon>
        <taxon>Lachnospiraceae</taxon>
        <taxon>Lachnospira</taxon>
    </lineage>
</organism>
<dbReference type="InterPro" id="IPR036271">
    <property type="entry name" value="Tet_transcr_reg_TetR-rel_C_sf"/>
</dbReference>
<keyword evidence="5" id="KW-1185">Reference proteome</keyword>
<dbReference type="InterPro" id="IPR009057">
    <property type="entry name" value="Homeodomain-like_sf"/>
</dbReference>
<dbReference type="RefSeq" id="WP_349153641.1">
    <property type="nucleotide sequence ID" value="NZ_JBBMER010000005.1"/>
</dbReference>
<dbReference type="PANTHER" id="PTHR30328:SF54">
    <property type="entry name" value="HTH-TYPE TRANSCRIPTIONAL REPRESSOR SCO4008"/>
    <property type="match status" value="1"/>
</dbReference>
<comment type="caution">
    <text evidence="4">The sequence shown here is derived from an EMBL/GenBank/DDBJ whole genome shotgun (WGS) entry which is preliminary data.</text>
</comment>
<gene>
    <name evidence="4" type="ORF">WMO14_08295</name>
</gene>
<dbReference type="InterPro" id="IPR001647">
    <property type="entry name" value="HTH_TetR"/>
</dbReference>
<evidence type="ECO:0000256" key="1">
    <source>
        <dbReference type="ARBA" id="ARBA00023125"/>
    </source>
</evidence>
<protein>
    <submittedName>
        <fullName evidence="4">TetR/AcrR family transcriptional regulator</fullName>
    </submittedName>
</protein>
<accession>A0ABV1BYC8</accession>
<dbReference type="PANTHER" id="PTHR30328">
    <property type="entry name" value="TRANSCRIPTIONAL REPRESSOR"/>
    <property type="match status" value="1"/>
</dbReference>
<dbReference type="Pfam" id="PF00440">
    <property type="entry name" value="TetR_N"/>
    <property type="match status" value="1"/>
</dbReference>
<dbReference type="Proteomes" id="UP001442364">
    <property type="component" value="Unassembled WGS sequence"/>
</dbReference>
<dbReference type="InterPro" id="IPR050109">
    <property type="entry name" value="HTH-type_TetR-like_transc_reg"/>
</dbReference>
<feature type="DNA-binding region" description="H-T-H motif" evidence="2">
    <location>
        <begin position="23"/>
        <end position="42"/>
    </location>
</feature>
<dbReference type="PROSITE" id="PS50977">
    <property type="entry name" value="HTH_TETR_2"/>
    <property type="match status" value="1"/>
</dbReference>
<dbReference type="Gene3D" id="1.10.10.60">
    <property type="entry name" value="Homeodomain-like"/>
    <property type="match status" value="1"/>
</dbReference>
<keyword evidence="1 2" id="KW-0238">DNA-binding</keyword>
<dbReference type="SUPFAM" id="SSF46689">
    <property type="entry name" value="Homeodomain-like"/>
    <property type="match status" value="1"/>
</dbReference>
<evidence type="ECO:0000313" key="4">
    <source>
        <dbReference type="EMBL" id="MEQ2379879.1"/>
    </source>
</evidence>
<proteinExistence type="predicted"/>
<feature type="domain" description="HTH tetR-type" evidence="3">
    <location>
        <begin position="1"/>
        <end position="60"/>
    </location>
</feature>
<evidence type="ECO:0000256" key="2">
    <source>
        <dbReference type="PROSITE-ProRule" id="PRU00335"/>
    </source>
</evidence>